<reference evidence="2 3" key="1">
    <citation type="submission" date="2017-02" db="EMBL/GenBank/DDBJ databases">
        <title>Complete genome sequences of Mycobacterium kansasii strains isolated from rhesus macaques.</title>
        <authorList>
            <person name="Panda A."/>
            <person name="Nagaraj S."/>
            <person name="Zhao X."/>
            <person name="Tettelin H."/>
            <person name="Detolla L.J."/>
        </authorList>
    </citation>
    <scope>NUCLEOTIDE SEQUENCE [LARGE SCALE GENOMIC DNA]</scope>
    <source>
        <strain evidence="2 3">11-3813</strain>
    </source>
</reference>
<sequence length="209" mass="23236">MEYQLTELAALPRAVVIVEERYSEIFAMSYARPAAVADGLAELQISLPAGADRVLTHLPLFRRSTQQRFSSRLRPHPSPVVPTCARGRNRGPGSARPRLRPEIRMPGMTGIAVELQHRDHSGRCRIGECGIEGDQPAPHIGWPGQSSDGLQRGHESTQLRDRRPHRPPRARRRAKTRVLEGCLAPPVARHPSTPESACDCSKCEQNRSR</sequence>
<dbReference type="Proteomes" id="UP000189229">
    <property type="component" value="Unassembled WGS sequence"/>
</dbReference>
<feature type="region of interest" description="Disordered" evidence="1">
    <location>
        <begin position="66"/>
        <end position="101"/>
    </location>
</feature>
<gene>
    <name evidence="2" type="ORF">BZL30_8878</name>
</gene>
<accession>A0A1V3WF04</accession>
<dbReference type="AlphaFoldDB" id="A0A1V3WF04"/>
<name>A0A1V3WF04_MYCKA</name>
<evidence type="ECO:0000313" key="3">
    <source>
        <dbReference type="Proteomes" id="UP000189229"/>
    </source>
</evidence>
<dbReference type="EMBL" id="MVBM01000011">
    <property type="protein sequence ID" value="OOK65006.1"/>
    <property type="molecule type" value="Genomic_DNA"/>
</dbReference>
<comment type="caution">
    <text evidence="2">The sequence shown here is derived from an EMBL/GenBank/DDBJ whole genome shotgun (WGS) entry which is preliminary data.</text>
</comment>
<feature type="region of interest" description="Disordered" evidence="1">
    <location>
        <begin position="129"/>
        <end position="209"/>
    </location>
</feature>
<evidence type="ECO:0000313" key="2">
    <source>
        <dbReference type="EMBL" id="OOK65006.1"/>
    </source>
</evidence>
<evidence type="ECO:0000256" key="1">
    <source>
        <dbReference type="SAM" id="MobiDB-lite"/>
    </source>
</evidence>
<proteinExistence type="predicted"/>
<feature type="compositionally biased region" description="Basic residues" evidence="1">
    <location>
        <begin position="162"/>
        <end position="176"/>
    </location>
</feature>
<protein>
    <submittedName>
        <fullName evidence="2">Putative eRCC4 domain-containing protein</fullName>
    </submittedName>
</protein>
<feature type="compositionally biased region" description="Basic and acidic residues" evidence="1">
    <location>
        <begin position="151"/>
        <end position="161"/>
    </location>
</feature>
<organism evidence="2 3">
    <name type="scientific">Mycobacterium kansasii</name>
    <dbReference type="NCBI Taxonomy" id="1768"/>
    <lineage>
        <taxon>Bacteria</taxon>
        <taxon>Bacillati</taxon>
        <taxon>Actinomycetota</taxon>
        <taxon>Actinomycetes</taxon>
        <taxon>Mycobacteriales</taxon>
        <taxon>Mycobacteriaceae</taxon>
        <taxon>Mycobacterium</taxon>
    </lineage>
</organism>